<reference evidence="2" key="1">
    <citation type="submission" date="2021-01" db="EMBL/GenBank/DDBJ databases">
        <authorList>
            <consortium name="Genoscope - CEA"/>
            <person name="William W."/>
        </authorList>
    </citation>
    <scope>NUCLEOTIDE SEQUENCE</scope>
</reference>
<dbReference type="EMBL" id="CAJJDP010000073">
    <property type="protein sequence ID" value="CAD8180164.1"/>
    <property type="molecule type" value="Genomic_DNA"/>
</dbReference>
<dbReference type="PIRSF" id="PIRSF000868">
    <property type="entry name" value="14-3-3"/>
    <property type="match status" value="1"/>
</dbReference>
<evidence type="ECO:0000313" key="3">
    <source>
        <dbReference type="Proteomes" id="UP000683925"/>
    </source>
</evidence>
<name>A0A8S1VRD3_PAROT</name>
<dbReference type="Pfam" id="PF00244">
    <property type="entry name" value="14-3-3"/>
    <property type="match status" value="1"/>
</dbReference>
<keyword evidence="3" id="KW-1185">Reference proteome</keyword>
<dbReference type="InterPro" id="IPR000308">
    <property type="entry name" value="14-3-3"/>
</dbReference>
<proteinExistence type="predicted"/>
<evidence type="ECO:0000259" key="1">
    <source>
        <dbReference type="SMART" id="SM00101"/>
    </source>
</evidence>
<dbReference type="CDD" id="cd08774">
    <property type="entry name" value="14-3-3"/>
    <property type="match status" value="1"/>
</dbReference>
<protein>
    <recommendedName>
        <fullName evidence="1">14-3-3 domain-containing protein</fullName>
    </recommendedName>
</protein>
<feature type="domain" description="14-3-3" evidence="1">
    <location>
        <begin position="4"/>
        <end position="247"/>
    </location>
</feature>
<gene>
    <name evidence="2" type="ORF">POCTA_138.1.T0740177</name>
</gene>
<dbReference type="OMA" id="CEQAERF"/>
<evidence type="ECO:0000313" key="2">
    <source>
        <dbReference type="EMBL" id="CAD8180164.1"/>
    </source>
</evidence>
<comment type="caution">
    <text evidence="2">The sequence shown here is derived from an EMBL/GenBank/DDBJ whole genome shotgun (WGS) entry which is preliminary data.</text>
</comment>
<dbReference type="OrthoDB" id="303294at2759"/>
<dbReference type="InterPro" id="IPR023410">
    <property type="entry name" value="14-3-3_domain"/>
</dbReference>
<sequence>MILREDLVYMTKICEQAERFEDMLNSIRQVALMEQELSSEERNLLSISFKNCVGKLRTAWRIINNIDINQLQDLNDHQSQSKLTANYKQNIENEIILYCEDLISVIDCNLIKKQYKPADRIFFYKLKSDAFRHLSEFTSNDKKQFMLDEYSKSQKQVEEIFEKEISKTDPTYLGLALSQAVYTYEIFNDKVSACKIAQKAFDGALSELDQLSEDNYKDVTLIMQLLRDNLVLWKSEEINELTKKEKE</sequence>
<organism evidence="2 3">
    <name type="scientific">Paramecium octaurelia</name>
    <dbReference type="NCBI Taxonomy" id="43137"/>
    <lineage>
        <taxon>Eukaryota</taxon>
        <taxon>Sar</taxon>
        <taxon>Alveolata</taxon>
        <taxon>Ciliophora</taxon>
        <taxon>Intramacronucleata</taxon>
        <taxon>Oligohymenophorea</taxon>
        <taxon>Peniculida</taxon>
        <taxon>Parameciidae</taxon>
        <taxon>Paramecium</taxon>
    </lineage>
</organism>
<dbReference type="PRINTS" id="PR00305">
    <property type="entry name" value="1433ZETA"/>
</dbReference>
<accession>A0A8S1VRD3</accession>
<dbReference type="Proteomes" id="UP000683925">
    <property type="component" value="Unassembled WGS sequence"/>
</dbReference>
<dbReference type="PANTHER" id="PTHR18860">
    <property type="entry name" value="14-3-3 PROTEIN"/>
    <property type="match status" value="1"/>
</dbReference>
<dbReference type="AlphaFoldDB" id="A0A8S1VRD3"/>
<dbReference type="SMART" id="SM00101">
    <property type="entry name" value="14_3_3"/>
    <property type="match status" value="1"/>
</dbReference>